<feature type="domain" description="PAS" evidence="24">
    <location>
        <begin position="267"/>
        <end position="337"/>
    </location>
</feature>
<dbReference type="SMART" id="SM00086">
    <property type="entry name" value="PAC"/>
    <property type="match status" value="1"/>
</dbReference>
<dbReference type="GO" id="GO:0000155">
    <property type="term" value="F:phosphorelay sensor kinase activity"/>
    <property type="evidence" value="ECO:0007669"/>
    <property type="project" value="InterPro"/>
</dbReference>
<keyword evidence="14 21" id="KW-0472">Membrane</keyword>
<feature type="transmembrane region" description="Helical" evidence="21">
    <location>
        <begin position="90"/>
        <end position="110"/>
    </location>
</feature>
<dbReference type="Pfam" id="PF00512">
    <property type="entry name" value="HisKA"/>
    <property type="match status" value="1"/>
</dbReference>
<dbReference type="GO" id="GO:0006355">
    <property type="term" value="P:regulation of DNA-templated transcription"/>
    <property type="evidence" value="ECO:0007669"/>
    <property type="project" value="InterPro"/>
</dbReference>
<dbReference type="AlphaFoldDB" id="A0A437QGR4"/>
<evidence type="ECO:0000313" key="28">
    <source>
        <dbReference type="EMBL" id="RVU33594.1"/>
    </source>
</evidence>
<evidence type="ECO:0000256" key="3">
    <source>
        <dbReference type="ARBA" id="ARBA00012438"/>
    </source>
</evidence>
<dbReference type="PROSITE" id="PS50110">
    <property type="entry name" value="RESPONSE_REGULATORY"/>
    <property type="match status" value="1"/>
</dbReference>
<dbReference type="GO" id="GO:0005886">
    <property type="term" value="C:plasma membrane"/>
    <property type="evidence" value="ECO:0007669"/>
    <property type="project" value="UniProtKB-SubCell"/>
</dbReference>
<dbReference type="SMART" id="SM00448">
    <property type="entry name" value="REC"/>
    <property type="match status" value="1"/>
</dbReference>
<dbReference type="SMART" id="SM00091">
    <property type="entry name" value="PAS"/>
    <property type="match status" value="2"/>
</dbReference>
<evidence type="ECO:0000256" key="20">
    <source>
        <dbReference type="PROSITE-ProRule" id="PRU00169"/>
    </source>
</evidence>
<feature type="domain" description="Histidine kinase" evidence="22">
    <location>
        <begin position="540"/>
        <end position="766"/>
    </location>
</feature>
<keyword evidence="13" id="KW-0902">Two-component regulatory system</keyword>
<dbReference type="Gene3D" id="3.30.565.10">
    <property type="entry name" value="Histidine kinase-like ATPase, C-terminal domain"/>
    <property type="match status" value="1"/>
</dbReference>
<keyword evidence="29" id="KW-1185">Reference proteome</keyword>
<dbReference type="CDD" id="cd00082">
    <property type="entry name" value="HisKA"/>
    <property type="match status" value="1"/>
</dbReference>
<feature type="domain" description="PAS" evidence="24">
    <location>
        <begin position="395"/>
        <end position="473"/>
    </location>
</feature>
<evidence type="ECO:0000256" key="14">
    <source>
        <dbReference type="ARBA" id="ARBA00023136"/>
    </source>
</evidence>
<evidence type="ECO:0000256" key="6">
    <source>
        <dbReference type="ARBA" id="ARBA00022553"/>
    </source>
</evidence>
<dbReference type="Pfam" id="PF02518">
    <property type="entry name" value="HATPase_c"/>
    <property type="match status" value="1"/>
</dbReference>
<evidence type="ECO:0000313" key="29">
    <source>
        <dbReference type="Proteomes" id="UP000283077"/>
    </source>
</evidence>
<dbReference type="InterPro" id="IPR001610">
    <property type="entry name" value="PAC"/>
</dbReference>
<reference evidence="28 29" key="1">
    <citation type="submission" date="2019-01" db="EMBL/GenBank/DDBJ databases">
        <authorList>
            <person name="Chen W.-M."/>
        </authorList>
    </citation>
    <scope>NUCLEOTIDE SEQUENCE [LARGE SCALE GENOMIC DNA]</scope>
    <source>
        <strain evidence="28 29">KYPC3</strain>
    </source>
</reference>
<keyword evidence="6 20" id="KW-0597">Phosphoprotein</keyword>
<dbReference type="SUPFAM" id="SSF55874">
    <property type="entry name" value="ATPase domain of HSP90 chaperone/DNA topoisomerase II/histidine kinase"/>
    <property type="match status" value="1"/>
</dbReference>
<dbReference type="SUPFAM" id="SSF55785">
    <property type="entry name" value="PYP-like sensor domain (PAS domain)"/>
    <property type="match status" value="2"/>
</dbReference>
<dbReference type="InterPro" id="IPR001789">
    <property type="entry name" value="Sig_transdc_resp-reg_receiver"/>
</dbReference>
<evidence type="ECO:0000256" key="1">
    <source>
        <dbReference type="ARBA" id="ARBA00000085"/>
    </source>
</evidence>
<feature type="domain" description="PAC" evidence="25">
    <location>
        <begin position="470"/>
        <end position="522"/>
    </location>
</feature>
<feature type="transmembrane region" description="Helical" evidence="21">
    <location>
        <begin position="57"/>
        <end position="84"/>
    </location>
</feature>
<feature type="domain" description="MHYT" evidence="27">
    <location>
        <begin position="21"/>
        <end position="215"/>
    </location>
</feature>
<evidence type="ECO:0000256" key="5">
    <source>
        <dbReference type="ARBA" id="ARBA00022519"/>
    </source>
</evidence>
<proteinExistence type="predicted"/>
<dbReference type="InterPro" id="IPR008207">
    <property type="entry name" value="Sig_transdc_His_kin_Hpt_dom"/>
</dbReference>
<evidence type="ECO:0000256" key="17">
    <source>
        <dbReference type="ARBA" id="ARBA00068150"/>
    </source>
</evidence>
<name>A0A437QGR4_9GAMM</name>
<evidence type="ECO:0000256" key="16">
    <source>
        <dbReference type="ARBA" id="ARBA00064003"/>
    </source>
</evidence>
<feature type="transmembrane region" description="Helical" evidence="21">
    <location>
        <begin position="157"/>
        <end position="177"/>
    </location>
</feature>
<keyword evidence="5" id="KW-0997">Cell inner membrane</keyword>
<evidence type="ECO:0000256" key="7">
    <source>
        <dbReference type="ARBA" id="ARBA00022679"/>
    </source>
</evidence>
<dbReference type="PROSITE" id="PS50113">
    <property type="entry name" value="PAC"/>
    <property type="match status" value="1"/>
</dbReference>
<feature type="transmembrane region" description="Helical" evidence="21">
    <location>
        <begin position="231"/>
        <end position="255"/>
    </location>
</feature>
<evidence type="ECO:0000259" key="23">
    <source>
        <dbReference type="PROSITE" id="PS50110"/>
    </source>
</evidence>
<evidence type="ECO:0000256" key="2">
    <source>
        <dbReference type="ARBA" id="ARBA00004429"/>
    </source>
</evidence>
<feature type="transmembrane region" description="Helical" evidence="21">
    <location>
        <begin position="189"/>
        <end position="211"/>
    </location>
</feature>
<keyword evidence="8 21" id="KW-0812">Transmembrane</keyword>
<evidence type="ECO:0000256" key="8">
    <source>
        <dbReference type="ARBA" id="ARBA00022692"/>
    </source>
</evidence>
<dbReference type="InterPro" id="IPR004358">
    <property type="entry name" value="Sig_transdc_His_kin-like_C"/>
</dbReference>
<dbReference type="InterPro" id="IPR013767">
    <property type="entry name" value="PAS_fold"/>
</dbReference>
<dbReference type="PANTHER" id="PTHR43047">
    <property type="entry name" value="TWO-COMPONENT HISTIDINE PROTEIN KINASE"/>
    <property type="match status" value="1"/>
</dbReference>
<evidence type="ECO:0000256" key="21">
    <source>
        <dbReference type="PROSITE-ProRule" id="PRU00244"/>
    </source>
</evidence>
<feature type="domain" description="HPt" evidence="26">
    <location>
        <begin position="952"/>
        <end position="1045"/>
    </location>
</feature>
<evidence type="ECO:0000256" key="10">
    <source>
        <dbReference type="ARBA" id="ARBA00022777"/>
    </source>
</evidence>
<evidence type="ECO:0000259" key="24">
    <source>
        <dbReference type="PROSITE" id="PS50112"/>
    </source>
</evidence>
<dbReference type="InterPro" id="IPR000014">
    <property type="entry name" value="PAS"/>
</dbReference>
<dbReference type="InterPro" id="IPR005467">
    <property type="entry name" value="His_kinase_dom"/>
</dbReference>
<comment type="subcellular location">
    <subcellularLocation>
        <location evidence="2">Cell inner membrane</location>
        <topology evidence="2">Multi-pass membrane protein</topology>
    </subcellularLocation>
</comment>
<dbReference type="InterPro" id="IPR000700">
    <property type="entry name" value="PAS-assoc_C"/>
</dbReference>
<dbReference type="PROSITE" id="PS50112">
    <property type="entry name" value="PAS"/>
    <property type="match status" value="2"/>
</dbReference>
<dbReference type="InterPro" id="IPR036641">
    <property type="entry name" value="HPT_dom_sf"/>
</dbReference>
<dbReference type="SUPFAM" id="SSF47384">
    <property type="entry name" value="Homodimeric domain of signal transducing histidine kinase"/>
    <property type="match status" value="1"/>
</dbReference>
<dbReference type="NCBIfam" id="TIGR00229">
    <property type="entry name" value="sensory_box"/>
    <property type="match status" value="2"/>
</dbReference>
<comment type="subunit">
    <text evidence="16">At low DSF concentrations, interacts with RpfF.</text>
</comment>
<dbReference type="GO" id="GO:0005524">
    <property type="term" value="F:ATP binding"/>
    <property type="evidence" value="ECO:0007669"/>
    <property type="project" value="UniProtKB-KW"/>
</dbReference>
<keyword evidence="7" id="KW-0808">Transferase</keyword>
<dbReference type="EC" id="2.7.13.3" evidence="3"/>
<dbReference type="InterPro" id="IPR011006">
    <property type="entry name" value="CheY-like_superfamily"/>
</dbReference>
<evidence type="ECO:0000256" key="11">
    <source>
        <dbReference type="ARBA" id="ARBA00022840"/>
    </source>
</evidence>
<dbReference type="Pfam" id="PF00989">
    <property type="entry name" value="PAS"/>
    <property type="match status" value="1"/>
</dbReference>
<dbReference type="Pfam" id="PF03707">
    <property type="entry name" value="MHYT"/>
    <property type="match status" value="3"/>
</dbReference>
<dbReference type="CDD" id="cd16922">
    <property type="entry name" value="HATPase_EvgS-ArcB-TorS-like"/>
    <property type="match status" value="1"/>
</dbReference>
<dbReference type="InterPro" id="IPR036890">
    <property type="entry name" value="HATPase_C_sf"/>
</dbReference>
<gene>
    <name evidence="28" type="ORF">EOE67_16350</name>
</gene>
<dbReference type="SMART" id="SM00387">
    <property type="entry name" value="HATPase_c"/>
    <property type="match status" value="1"/>
</dbReference>
<dbReference type="FunFam" id="3.30.450.20:FF:000060">
    <property type="entry name" value="Sensor protein FixL"/>
    <property type="match status" value="1"/>
</dbReference>
<dbReference type="CDD" id="cd00130">
    <property type="entry name" value="PAS"/>
    <property type="match status" value="2"/>
</dbReference>
<evidence type="ECO:0000259" key="25">
    <source>
        <dbReference type="PROSITE" id="PS50113"/>
    </source>
</evidence>
<dbReference type="InterPro" id="IPR013655">
    <property type="entry name" value="PAS_fold_3"/>
</dbReference>
<dbReference type="InterPro" id="IPR005330">
    <property type="entry name" value="MHYT_dom"/>
</dbReference>
<feature type="transmembrane region" description="Helical" evidence="21">
    <location>
        <begin position="122"/>
        <end position="145"/>
    </location>
</feature>
<dbReference type="Pfam" id="PF01627">
    <property type="entry name" value="Hpt"/>
    <property type="match status" value="1"/>
</dbReference>
<protein>
    <recommendedName>
        <fullName evidence="18">Sensor protein FixL</fullName>
        <ecNumber evidence="3">2.7.13.3</ecNumber>
    </recommendedName>
    <alternativeName>
        <fullName evidence="17">Sensory/regulatory protein RpfC</fullName>
    </alternativeName>
</protein>
<evidence type="ECO:0000256" key="12">
    <source>
        <dbReference type="ARBA" id="ARBA00022989"/>
    </source>
</evidence>
<dbReference type="InterPro" id="IPR036097">
    <property type="entry name" value="HisK_dim/P_sf"/>
</dbReference>
<evidence type="ECO:0000259" key="22">
    <source>
        <dbReference type="PROSITE" id="PS50109"/>
    </source>
</evidence>
<dbReference type="Gene3D" id="3.30.450.20">
    <property type="entry name" value="PAS domain"/>
    <property type="match status" value="2"/>
</dbReference>
<comment type="caution">
    <text evidence="28">The sequence shown here is derived from an EMBL/GenBank/DDBJ whole genome shotgun (WGS) entry which is preliminary data.</text>
</comment>
<keyword evidence="10" id="KW-0418">Kinase</keyword>
<dbReference type="Gene3D" id="3.40.50.2300">
    <property type="match status" value="1"/>
</dbReference>
<dbReference type="InterPro" id="IPR003661">
    <property type="entry name" value="HisK_dim/P_dom"/>
</dbReference>
<keyword evidence="11" id="KW-0067">ATP-binding</keyword>
<dbReference type="Proteomes" id="UP000283077">
    <property type="component" value="Unassembled WGS sequence"/>
</dbReference>
<feature type="domain" description="Response regulatory" evidence="23">
    <location>
        <begin position="785"/>
        <end position="919"/>
    </location>
</feature>
<dbReference type="PROSITE" id="PS50894">
    <property type="entry name" value="HPT"/>
    <property type="match status" value="1"/>
</dbReference>
<feature type="transmembrane region" description="Helical" evidence="21">
    <location>
        <begin position="20"/>
        <end position="45"/>
    </location>
</feature>
<evidence type="ECO:0000256" key="13">
    <source>
        <dbReference type="ARBA" id="ARBA00023012"/>
    </source>
</evidence>
<dbReference type="PROSITE" id="PS50924">
    <property type="entry name" value="MHYT"/>
    <property type="match status" value="1"/>
</dbReference>
<comment type="function">
    <text evidence="15">Putative oxygen sensor; modulates the activity of FixJ, a transcriptional activator of nitrogen fixation fixK gene. FixL probably acts as a kinase that phosphorylates FixJ.</text>
</comment>
<evidence type="ECO:0000256" key="9">
    <source>
        <dbReference type="ARBA" id="ARBA00022741"/>
    </source>
</evidence>
<feature type="modified residue" description="Phosphohistidine" evidence="19">
    <location>
        <position position="991"/>
    </location>
</feature>
<feature type="modified residue" description="4-aspartylphosphate" evidence="20">
    <location>
        <position position="849"/>
    </location>
</feature>
<evidence type="ECO:0000259" key="27">
    <source>
        <dbReference type="PROSITE" id="PS50924"/>
    </source>
</evidence>
<dbReference type="OrthoDB" id="9810730at2"/>
<keyword evidence="4" id="KW-1003">Cell membrane</keyword>
<comment type="catalytic activity">
    <reaction evidence="1">
        <text>ATP + protein L-histidine = ADP + protein N-phospho-L-histidine.</text>
        <dbReference type="EC" id="2.7.13.3"/>
    </reaction>
</comment>
<dbReference type="InterPro" id="IPR035965">
    <property type="entry name" value="PAS-like_dom_sf"/>
</dbReference>
<dbReference type="PROSITE" id="PS50109">
    <property type="entry name" value="HIS_KIN"/>
    <property type="match status" value="1"/>
</dbReference>
<organism evidence="28 29">
    <name type="scientific">Rheinheimera riviphila</name>
    <dbReference type="NCBI Taxonomy" id="1834037"/>
    <lineage>
        <taxon>Bacteria</taxon>
        <taxon>Pseudomonadati</taxon>
        <taxon>Pseudomonadota</taxon>
        <taxon>Gammaproteobacteria</taxon>
        <taxon>Chromatiales</taxon>
        <taxon>Chromatiaceae</taxon>
        <taxon>Rheinheimera</taxon>
    </lineage>
</organism>
<evidence type="ECO:0000256" key="15">
    <source>
        <dbReference type="ARBA" id="ARBA00059827"/>
    </source>
</evidence>
<dbReference type="CDD" id="cd00088">
    <property type="entry name" value="HPT"/>
    <property type="match status" value="1"/>
</dbReference>
<sequence length="1131" mass="124077">MAWLLQWFEYPADPLLLTGTYSAGLVALSFFIAVLASAMAIQITSQAVGVQHKSVRLLMLGSGSIALGGGVWSMHFIGMLAFALCTDVSYQPALTIFSLLPSVAASWVALDLISKKRLALSQLLLGGVLVGAGIGTMHYTGMAAMQMSAALRYDLPMFLLSILVAVVLAILALWVRFGLRRFNLAPHWLTLLSSLVMGGAITGMHYTGMAAARFVPPPGFVAADQAGELPLVLAMAISFTTLVICGLVLAVNLLLKYRVASTRARTNESRLKAMMDTAVDGIVTINAQGLILSMNKAAEHIFGWQQDELLGKNVNVLTPDAIRRHHDSYLDNYLQTGSAKIIGIGRDVDAVHKDGHAIPVRLAIGHVQLPNEHLFVAFITDLSIRRKMEQDLKDNEAKFRSLIGNIPGAAYRCLYNEYWDMVFLSDAIEGISGYPASDFMLPQPKRRWIEVIHPDDKALVQEMELFQQSFQLEYRIDHRDGSIHWVLEQGEAIRSTAGDILWLDGFIMDISQRKQMETDLVEAKDKAELAAEARSAFLANMSHEIRTPMNAIIGFSDLLLTSDLAPDQKKHLATIHSSAHSLLHLLNDILDSAKLEKGKLELDQQDFSLPAVLDAVVSTLWIQARKKQLELRLELDPALGEFYFGASDRLRQVLTNLIGNAIKFTERGSVLVQVSLLAASSKQAGATTQQLHFSIKDTGIGIAADRLGQIFEAFTQADASMSRRFGGTGLGTTISKQLVELMGGQISVQSVEGEGSCFSFNLPLAPGKATTTALQGYYPALPPLKILIADDIAQNLELLRLLLERAGHQVTSATDGLEALKWVQQQHIAQPQSGSQPQSQQQFDLVLMDIQMPNLDGLQACRQIRQLELEHHKTQLPIIALTASVLDEDKLAATEAGMQGFASKPIDFSVLCFEIAKVLQLEIRAPLTSAPAATGNEEQLLNLPKALQLWGNQTTYLTALQQFLNQQQHVWPQLQQALAQADFDTVQQQAHAVKGASANLALEQLSKVCAELEQAGRQQQLARCQDLLGKIQQCWPKFVAHCQQLQQENPTADATSQPQLTLPQLSAVLEVLQQASARNEFDDERMALLASYTGPYQQQVLQILDALNDFDFPAAQQQLQLLQQRLSNGAV</sequence>
<evidence type="ECO:0000256" key="19">
    <source>
        <dbReference type="PROSITE-ProRule" id="PRU00110"/>
    </source>
</evidence>
<evidence type="ECO:0000256" key="4">
    <source>
        <dbReference type="ARBA" id="ARBA00022475"/>
    </source>
</evidence>
<dbReference type="Gene3D" id="1.20.120.160">
    <property type="entry name" value="HPT domain"/>
    <property type="match status" value="1"/>
</dbReference>
<dbReference type="FunFam" id="1.10.287.130:FF:000002">
    <property type="entry name" value="Two-component osmosensing histidine kinase"/>
    <property type="match status" value="1"/>
</dbReference>
<dbReference type="InterPro" id="IPR003594">
    <property type="entry name" value="HATPase_dom"/>
</dbReference>
<dbReference type="Gene3D" id="1.10.287.130">
    <property type="match status" value="1"/>
</dbReference>
<dbReference type="SUPFAM" id="SSF47226">
    <property type="entry name" value="Histidine-containing phosphotransfer domain, HPT domain"/>
    <property type="match status" value="1"/>
</dbReference>
<keyword evidence="9" id="KW-0547">Nucleotide-binding</keyword>
<dbReference type="PRINTS" id="PR00344">
    <property type="entry name" value="BCTRLSENSOR"/>
</dbReference>
<evidence type="ECO:0000256" key="18">
    <source>
        <dbReference type="ARBA" id="ARBA00070616"/>
    </source>
</evidence>
<dbReference type="FunFam" id="3.30.565.10:FF:000010">
    <property type="entry name" value="Sensor histidine kinase RcsC"/>
    <property type="match status" value="1"/>
</dbReference>
<dbReference type="Pfam" id="PF08447">
    <property type="entry name" value="PAS_3"/>
    <property type="match status" value="1"/>
</dbReference>
<dbReference type="CDD" id="cd17546">
    <property type="entry name" value="REC_hyHK_CKI1_RcsC-like"/>
    <property type="match status" value="1"/>
</dbReference>
<accession>A0A437QGR4</accession>
<keyword evidence="12 21" id="KW-1133">Transmembrane helix</keyword>
<dbReference type="SUPFAM" id="SSF52172">
    <property type="entry name" value="CheY-like"/>
    <property type="match status" value="1"/>
</dbReference>
<dbReference type="Pfam" id="PF00072">
    <property type="entry name" value="Response_reg"/>
    <property type="match status" value="1"/>
</dbReference>
<evidence type="ECO:0000259" key="26">
    <source>
        <dbReference type="PROSITE" id="PS50894"/>
    </source>
</evidence>
<dbReference type="SMART" id="SM00388">
    <property type="entry name" value="HisKA"/>
    <property type="match status" value="1"/>
</dbReference>
<dbReference type="EMBL" id="SACS01000020">
    <property type="protein sequence ID" value="RVU33594.1"/>
    <property type="molecule type" value="Genomic_DNA"/>
</dbReference>